<dbReference type="Proteomes" id="UP000000933">
    <property type="component" value="Plasmid pSR84"/>
</dbReference>
<dbReference type="PANTHER" id="PTHR12526">
    <property type="entry name" value="GLYCOSYLTRANSFERASE"/>
    <property type="match status" value="1"/>
</dbReference>
<dbReference type="EC" id="2.4.1.-" evidence="1"/>
<evidence type="ECO:0000313" key="1">
    <source>
        <dbReference type="EMBL" id="CBH22844.1"/>
    </source>
</evidence>
<proteinExistence type="predicted"/>
<dbReference type="Pfam" id="PF13692">
    <property type="entry name" value="Glyco_trans_1_4"/>
    <property type="match status" value="1"/>
</dbReference>
<dbReference type="KEGG" id="srm:SRM_p84038"/>
<geneLocation type="plasmid" evidence="1 2">
    <name>pSR84</name>
</geneLocation>
<dbReference type="EMBL" id="FP565813">
    <property type="protein sequence ID" value="CBH22844.1"/>
    <property type="molecule type" value="Genomic_DNA"/>
</dbReference>
<dbReference type="GO" id="GO:0016757">
    <property type="term" value="F:glycosyltransferase activity"/>
    <property type="evidence" value="ECO:0007669"/>
    <property type="project" value="UniProtKB-KW"/>
</dbReference>
<dbReference type="HOGENOM" id="CLU_041132_1_1_10"/>
<organism evidence="1 2">
    <name type="scientific">Salinibacter ruber (strain M8)</name>
    <dbReference type="NCBI Taxonomy" id="761659"/>
    <lineage>
        <taxon>Bacteria</taxon>
        <taxon>Pseudomonadati</taxon>
        <taxon>Rhodothermota</taxon>
        <taxon>Rhodothermia</taxon>
        <taxon>Rhodothermales</taxon>
        <taxon>Salinibacteraceae</taxon>
        <taxon>Salinibacter</taxon>
    </lineage>
</organism>
<keyword evidence="1" id="KW-0808">Transferase</keyword>
<evidence type="ECO:0000313" key="2">
    <source>
        <dbReference type="Proteomes" id="UP000000933"/>
    </source>
</evidence>
<name>D6CW15_SALRM</name>
<gene>
    <name evidence="1" type="primary">rfaG</name>
    <name evidence="1" type="ORF">SRM_p84038</name>
</gene>
<protein>
    <submittedName>
        <fullName evidence="1">Glycosyltransferase, group 1</fullName>
        <ecNumber evidence="1">2.4.1.-</ecNumber>
    </submittedName>
</protein>
<dbReference type="Gene3D" id="3.40.50.2000">
    <property type="entry name" value="Glycogen Phosphorylase B"/>
    <property type="match status" value="1"/>
</dbReference>
<sequence length="411" mass="45633">MPLSSPSPVSASQAPSLLVLATPDWTGDYMKSTVALTRELAASYRVLYVEHPPTYTSLGREALAGSLTDGVRALGRRRAQVRHVDTAEGRNPIHVLTPPPVWPMNRLPAALYDRVLAHNAQRVRRAVQPRLDELSMTSPVVLNALNPHYGLALAGAFDEQSRVYYCFDELRARDWNGRHGGRLEDRYLQRVDAVISSSPGLHERLSAQHDNAYLVPNGVNFSLFNRAADPASSPAGQAPCIGYVGSLGDRIDVDLVTRLIEAHPEWQFRFVGRVTAPSVRRLDRYEHVTLTGPKSPEALPEEMRRMDVGLIPFVRNDFTRSIYPLKANEYLAAGLPVVTTAFADLSDLQGVLSIARTDSRFIGAVEAAVRNRGNEERRRQRIEVASANRWRHRATDVRTVLNRTRAAVPSA</sequence>
<reference evidence="1 2" key="1">
    <citation type="journal article" date="2010" name="ISME J.">
        <title>Fine-scale evolution: genomic, phenotypic and ecological differentiation in two coexisting Salinibacter ruber strains.</title>
        <authorList>
            <person name="Pena A."/>
            <person name="Teeling H."/>
            <person name="Huerta-Cepas J."/>
            <person name="Santos F."/>
            <person name="Yarza P."/>
            <person name="Brito-Echeverria J."/>
            <person name="Lucio M."/>
            <person name="Schmitt-Kopplin P."/>
            <person name="Meseguer I."/>
            <person name="Schenowitz C."/>
            <person name="Dossat C."/>
            <person name="Barbe V."/>
            <person name="Dopazo J."/>
            <person name="Rossello-Mora R."/>
            <person name="Schuler M."/>
            <person name="Glockner F.O."/>
            <person name="Amann R."/>
            <person name="Gabaldon T."/>
            <person name="Anton J."/>
        </authorList>
    </citation>
    <scope>NUCLEOTIDE SEQUENCE [LARGE SCALE GENOMIC DNA]</scope>
    <source>
        <strain evidence="1 2">M8</strain>
        <plasmid evidence="2">pSR84</plasmid>
    </source>
</reference>
<dbReference type="SUPFAM" id="SSF53756">
    <property type="entry name" value="UDP-Glycosyltransferase/glycogen phosphorylase"/>
    <property type="match status" value="1"/>
</dbReference>
<dbReference type="Gene3D" id="3.40.50.11010">
    <property type="match status" value="1"/>
</dbReference>
<keyword evidence="1" id="KW-0328">Glycosyltransferase</keyword>
<keyword evidence="1" id="KW-0614">Plasmid</keyword>
<reference evidence="2" key="2">
    <citation type="submission" date="2010-04" db="EMBL/GenBank/DDBJ databases">
        <title>Genome sequence of Salinibacter ruber M8.</title>
        <authorList>
            <consortium name="Genoscope"/>
        </authorList>
    </citation>
    <scope>NUCLEOTIDE SEQUENCE [LARGE SCALE GENOMIC DNA]</scope>
    <source>
        <strain evidence="2">M8</strain>
        <plasmid evidence="2">pSR84</plasmid>
    </source>
</reference>
<dbReference type="AlphaFoldDB" id="D6CW15"/>
<dbReference type="RefSeq" id="WP_013124679.1">
    <property type="nucleotide sequence ID" value="NC_014157.1"/>
</dbReference>
<dbReference type="CAZy" id="GT4">
    <property type="family name" value="Glycosyltransferase Family 4"/>
</dbReference>
<accession>D6CW15</accession>